<comment type="similarity">
    <text evidence="2">Belongs to the amino acid-polyamine-organocation (APC) superfamily. Spore germination protein (SGP) (TC 2.A.3.9) family.</text>
</comment>
<dbReference type="Proteomes" id="UP000184184">
    <property type="component" value="Unassembled WGS sequence"/>
</dbReference>
<dbReference type="AlphaFoldDB" id="A0A1M7MRW0"/>
<evidence type="ECO:0000256" key="5">
    <source>
        <dbReference type="ARBA" id="ARBA00022692"/>
    </source>
</evidence>
<feature type="transmembrane region" description="Helical" evidence="8">
    <location>
        <begin position="271"/>
        <end position="291"/>
    </location>
</feature>
<evidence type="ECO:0000256" key="7">
    <source>
        <dbReference type="ARBA" id="ARBA00023136"/>
    </source>
</evidence>
<dbReference type="EMBL" id="FRCZ01000002">
    <property type="protein sequence ID" value="SHM93773.1"/>
    <property type="molecule type" value="Genomic_DNA"/>
</dbReference>
<evidence type="ECO:0000256" key="3">
    <source>
        <dbReference type="ARBA" id="ARBA00022448"/>
    </source>
</evidence>
<feature type="transmembrane region" description="Helical" evidence="8">
    <location>
        <begin position="307"/>
        <end position="328"/>
    </location>
</feature>
<evidence type="ECO:0000256" key="6">
    <source>
        <dbReference type="ARBA" id="ARBA00022989"/>
    </source>
</evidence>
<dbReference type="Pfam" id="PF03845">
    <property type="entry name" value="Spore_permease"/>
    <property type="match status" value="1"/>
</dbReference>
<proteinExistence type="inferred from homology"/>
<dbReference type="NCBIfam" id="TIGR00912">
    <property type="entry name" value="2A0309"/>
    <property type="match status" value="1"/>
</dbReference>
<dbReference type="GO" id="GO:0016020">
    <property type="term" value="C:membrane"/>
    <property type="evidence" value="ECO:0007669"/>
    <property type="project" value="UniProtKB-SubCell"/>
</dbReference>
<comment type="subcellular location">
    <subcellularLocation>
        <location evidence="1">Membrane</location>
        <topology evidence="1">Multi-pass membrane protein</topology>
    </subcellularLocation>
</comment>
<dbReference type="STRING" id="1027249.SAMN05216179_1335"/>
<dbReference type="PANTHER" id="PTHR34975">
    <property type="entry name" value="SPORE GERMINATION PROTEIN A2"/>
    <property type="match status" value="1"/>
</dbReference>
<feature type="transmembrane region" description="Helical" evidence="8">
    <location>
        <begin position="146"/>
        <end position="166"/>
    </location>
</feature>
<evidence type="ECO:0000256" key="1">
    <source>
        <dbReference type="ARBA" id="ARBA00004141"/>
    </source>
</evidence>
<dbReference type="GO" id="GO:0009847">
    <property type="term" value="P:spore germination"/>
    <property type="evidence" value="ECO:0007669"/>
    <property type="project" value="InterPro"/>
</dbReference>
<keyword evidence="6 8" id="KW-1133">Transmembrane helix</keyword>
<feature type="transmembrane region" description="Helical" evidence="8">
    <location>
        <begin position="122"/>
        <end position="139"/>
    </location>
</feature>
<dbReference type="OrthoDB" id="2380240at2"/>
<feature type="transmembrane region" description="Helical" evidence="8">
    <location>
        <begin position="219"/>
        <end position="244"/>
    </location>
</feature>
<evidence type="ECO:0000313" key="10">
    <source>
        <dbReference type="Proteomes" id="UP000184184"/>
    </source>
</evidence>
<dbReference type="InterPro" id="IPR004761">
    <property type="entry name" value="Spore_GerAB"/>
</dbReference>
<dbReference type="RefSeq" id="WP_073200933.1">
    <property type="nucleotide sequence ID" value="NZ_FRCZ01000002.1"/>
</dbReference>
<keyword evidence="4" id="KW-0309">Germination</keyword>
<evidence type="ECO:0000313" key="9">
    <source>
        <dbReference type="EMBL" id="SHM93773.1"/>
    </source>
</evidence>
<feature type="transmembrane region" description="Helical" evidence="8">
    <location>
        <begin position="12"/>
        <end position="34"/>
    </location>
</feature>
<evidence type="ECO:0000256" key="8">
    <source>
        <dbReference type="SAM" id="Phobius"/>
    </source>
</evidence>
<evidence type="ECO:0000256" key="2">
    <source>
        <dbReference type="ARBA" id="ARBA00007998"/>
    </source>
</evidence>
<evidence type="ECO:0000256" key="4">
    <source>
        <dbReference type="ARBA" id="ARBA00022544"/>
    </source>
</evidence>
<gene>
    <name evidence="9" type="ORF">SAMN05216179_1335</name>
</gene>
<keyword evidence="3" id="KW-0813">Transport</keyword>
<dbReference type="PANTHER" id="PTHR34975:SF2">
    <property type="entry name" value="SPORE GERMINATION PROTEIN A2"/>
    <property type="match status" value="1"/>
</dbReference>
<accession>A0A1M7MRW0</accession>
<name>A0A1M7MRW0_9BACI</name>
<keyword evidence="10" id="KW-1185">Reference proteome</keyword>
<protein>
    <submittedName>
        <fullName evidence="9">Spore germination protein (Amino acid permease)</fullName>
    </submittedName>
</protein>
<keyword evidence="5 8" id="KW-0812">Transmembrane</keyword>
<sequence length="365" mass="41836">MNQQQKPDISQMVSPFLLLFILHATQIGEGILSFERRISKVAGYDSWISILLTGLATATVIFLIWRIVPENKDLIDVHLELFGKIIGKIFSAVFGLYCFAIAIIVVRSYIEIIQIWLFPDLSVSYFLIFLYILILYMVLGGFRIVIGFAFFSVFVTTFLAIFKYAAFSNGYIDNLLPILNTEIINIIKGIEPMTFGFLGIELILVYAPFIHRFKTGLKWALLANGLTTFVYLYSTIAIFIYYNIEQLQRITWPSLQLWKVIDFPFVERFEFVGISLHFIAIIASAALYFWAGTQCFHRLTNISFKKIAISFAIIGVSSVFYVTNFLVIERVTTYLSKIGVYLLFGYIPFLFIVWLIITGVKKKNA</sequence>
<organism evidence="9 10">
    <name type="scientific">Gracilibacillus kekensis</name>
    <dbReference type="NCBI Taxonomy" id="1027249"/>
    <lineage>
        <taxon>Bacteria</taxon>
        <taxon>Bacillati</taxon>
        <taxon>Bacillota</taxon>
        <taxon>Bacilli</taxon>
        <taxon>Bacillales</taxon>
        <taxon>Bacillaceae</taxon>
        <taxon>Gracilibacillus</taxon>
    </lineage>
</organism>
<feature type="transmembrane region" description="Helical" evidence="8">
    <location>
        <begin position="340"/>
        <end position="360"/>
    </location>
</feature>
<reference evidence="9 10" key="1">
    <citation type="submission" date="2016-11" db="EMBL/GenBank/DDBJ databases">
        <authorList>
            <person name="Jaros S."/>
            <person name="Januszkiewicz K."/>
            <person name="Wedrychowicz H."/>
        </authorList>
    </citation>
    <scope>NUCLEOTIDE SEQUENCE [LARGE SCALE GENOMIC DNA]</scope>
    <source>
        <strain evidence="9 10">CGMCC 1.10681</strain>
    </source>
</reference>
<feature type="transmembrane region" description="Helical" evidence="8">
    <location>
        <begin position="46"/>
        <end position="68"/>
    </location>
</feature>
<keyword evidence="7 8" id="KW-0472">Membrane</keyword>
<feature type="transmembrane region" description="Helical" evidence="8">
    <location>
        <begin position="186"/>
        <end position="207"/>
    </location>
</feature>
<feature type="transmembrane region" description="Helical" evidence="8">
    <location>
        <begin position="89"/>
        <end position="110"/>
    </location>
</feature>